<evidence type="ECO:0008006" key="5">
    <source>
        <dbReference type="Google" id="ProtNLM"/>
    </source>
</evidence>
<keyword evidence="2" id="KW-1133">Transmembrane helix</keyword>
<dbReference type="AlphaFoldDB" id="A0A317F7B7"/>
<dbReference type="Proteomes" id="UP000245765">
    <property type="component" value="Unassembled WGS sequence"/>
</dbReference>
<gene>
    <name evidence="3" type="ORF">DFH01_25470</name>
</gene>
<proteinExistence type="predicted"/>
<feature type="transmembrane region" description="Helical" evidence="2">
    <location>
        <begin position="42"/>
        <end position="61"/>
    </location>
</feature>
<feature type="compositionally biased region" description="Basic and acidic residues" evidence="1">
    <location>
        <begin position="80"/>
        <end position="90"/>
    </location>
</feature>
<reference evidence="4" key="1">
    <citation type="submission" date="2018-05" db="EMBL/GenBank/DDBJ databases">
        <authorList>
            <person name="Du Z."/>
            <person name="Wang X."/>
        </authorList>
    </citation>
    <scope>NUCLEOTIDE SEQUENCE [LARGE SCALE GENOMIC DNA]</scope>
    <source>
        <strain evidence="4">CQN31</strain>
    </source>
</reference>
<keyword evidence="2" id="KW-0812">Transmembrane</keyword>
<accession>A0A317F7B7</accession>
<sequence length="90" mass="9540">MAGGDAVPPARPAWWRTSTGITVLGFALVAAFYVLREHYAHALGLLPYLIILACPLLHLFGHGRHGRNGNHRQSAGAEGDVARSDKAGLG</sequence>
<organism evidence="3 4">
    <name type="scientific">Falsiroseomonas bella</name>
    <dbReference type="NCBI Taxonomy" id="2184016"/>
    <lineage>
        <taxon>Bacteria</taxon>
        <taxon>Pseudomonadati</taxon>
        <taxon>Pseudomonadota</taxon>
        <taxon>Alphaproteobacteria</taxon>
        <taxon>Acetobacterales</taxon>
        <taxon>Roseomonadaceae</taxon>
        <taxon>Falsiroseomonas</taxon>
    </lineage>
</organism>
<dbReference type="EMBL" id="QGNA01000007">
    <property type="protein sequence ID" value="PWS34372.1"/>
    <property type="molecule type" value="Genomic_DNA"/>
</dbReference>
<feature type="transmembrane region" description="Helical" evidence="2">
    <location>
        <begin position="13"/>
        <end position="35"/>
    </location>
</feature>
<protein>
    <recommendedName>
        <fullName evidence="5">DUF2933 domain-containing protein</fullName>
    </recommendedName>
</protein>
<dbReference type="Pfam" id="PF11666">
    <property type="entry name" value="DUF2933"/>
    <property type="match status" value="1"/>
</dbReference>
<name>A0A317F7B7_9PROT</name>
<evidence type="ECO:0000313" key="3">
    <source>
        <dbReference type="EMBL" id="PWS34372.1"/>
    </source>
</evidence>
<dbReference type="InterPro" id="IPR021682">
    <property type="entry name" value="DUF2933"/>
</dbReference>
<evidence type="ECO:0000256" key="1">
    <source>
        <dbReference type="SAM" id="MobiDB-lite"/>
    </source>
</evidence>
<evidence type="ECO:0000256" key="2">
    <source>
        <dbReference type="SAM" id="Phobius"/>
    </source>
</evidence>
<dbReference type="RefSeq" id="WP_109873345.1">
    <property type="nucleotide sequence ID" value="NZ_QGNA01000007.1"/>
</dbReference>
<keyword evidence="4" id="KW-1185">Reference proteome</keyword>
<evidence type="ECO:0000313" key="4">
    <source>
        <dbReference type="Proteomes" id="UP000245765"/>
    </source>
</evidence>
<comment type="caution">
    <text evidence="3">The sequence shown here is derived from an EMBL/GenBank/DDBJ whole genome shotgun (WGS) entry which is preliminary data.</text>
</comment>
<dbReference type="OrthoDB" id="7285349at2"/>
<keyword evidence="2" id="KW-0472">Membrane</keyword>
<feature type="region of interest" description="Disordered" evidence="1">
    <location>
        <begin position="67"/>
        <end position="90"/>
    </location>
</feature>